<dbReference type="InterPro" id="IPR012337">
    <property type="entry name" value="RNaseH-like_sf"/>
</dbReference>
<protein>
    <recommendedName>
        <fullName evidence="1">YprB ribonuclease H-like domain-containing protein</fullName>
    </recommendedName>
</protein>
<dbReference type="InterPro" id="IPR038720">
    <property type="entry name" value="YprB_RNase_H-like_dom"/>
</dbReference>
<dbReference type="eggNOG" id="COG3359">
    <property type="taxonomic scope" value="Bacteria"/>
</dbReference>
<evidence type="ECO:0000313" key="2">
    <source>
        <dbReference type="EMBL" id="KGF03139.1"/>
    </source>
</evidence>
<organism evidence="2 3">
    <name type="scientific">Anaerococcus lactolyticus S7-1-13</name>
    <dbReference type="NCBI Taxonomy" id="1284686"/>
    <lineage>
        <taxon>Bacteria</taxon>
        <taxon>Bacillati</taxon>
        <taxon>Bacillota</taxon>
        <taxon>Tissierellia</taxon>
        <taxon>Tissierellales</taxon>
        <taxon>Peptoniphilaceae</taxon>
        <taxon>Anaerococcus</taxon>
    </lineage>
</organism>
<evidence type="ECO:0000259" key="1">
    <source>
        <dbReference type="Pfam" id="PF13482"/>
    </source>
</evidence>
<dbReference type="Pfam" id="PF13482">
    <property type="entry name" value="RNase_H_2"/>
    <property type="match status" value="1"/>
</dbReference>
<dbReference type="Proteomes" id="UP000029579">
    <property type="component" value="Unassembled WGS sequence"/>
</dbReference>
<dbReference type="SUPFAM" id="SSF53098">
    <property type="entry name" value="Ribonuclease H-like"/>
    <property type="match status" value="1"/>
</dbReference>
<dbReference type="OrthoDB" id="9790530at2"/>
<dbReference type="EMBL" id="JRMW01000043">
    <property type="protein sequence ID" value="KGF03139.1"/>
    <property type="molecule type" value="Genomic_DNA"/>
</dbReference>
<sequence>MISKKIRINGKKLNKDELVLDIETTGLDFRNDKLVLLGLVKIENDSAYIFQHFAQDDSEEIKLLNIYLREIKNKKIITFNGDTFDIPFLNSRLISHKLFPVFPESSQDIYKIIKWHSKFFSYDSMKLVAIEKFIGIERNDPSRYKAISKLSEDILTRDKPYPILKHNENDLIATEALSDIENFYINKLSIDSKIGKFWICKANINKDIGNFEFESEKKLEDLFVAENNYQISIKDTTIKLNIHVLYGSFNRDINGFVTINHFDLKNESNIEVNDKLLIIREDRIYNYKNLLNLCKKIIENHY</sequence>
<dbReference type="InterPro" id="IPR036397">
    <property type="entry name" value="RNaseH_sf"/>
</dbReference>
<accession>A0A095Z3S1</accession>
<evidence type="ECO:0000313" key="3">
    <source>
        <dbReference type="Proteomes" id="UP000029579"/>
    </source>
</evidence>
<dbReference type="Gene3D" id="3.30.420.10">
    <property type="entry name" value="Ribonuclease H-like superfamily/Ribonuclease H"/>
    <property type="match status" value="1"/>
</dbReference>
<name>A0A095Z3S1_9FIRM</name>
<feature type="domain" description="YprB ribonuclease H-like" evidence="1">
    <location>
        <begin position="19"/>
        <end position="179"/>
    </location>
</feature>
<comment type="caution">
    <text evidence="2">The sequence shown here is derived from an EMBL/GenBank/DDBJ whole genome shotgun (WGS) entry which is preliminary data.</text>
</comment>
<proteinExistence type="predicted"/>
<reference evidence="2 3" key="1">
    <citation type="submission" date="2014-07" db="EMBL/GenBank/DDBJ databases">
        <authorList>
            <person name="McCorrison J."/>
            <person name="Sanka R."/>
            <person name="Torralba M."/>
            <person name="Gillis M."/>
            <person name="Haft D.H."/>
            <person name="Methe B."/>
            <person name="Sutton G."/>
            <person name="Nelson K.E."/>
        </authorList>
    </citation>
    <scope>NUCLEOTIDE SEQUENCE [LARGE SCALE GENOMIC DNA]</scope>
    <source>
        <strain evidence="2 3">S7-1-13</strain>
    </source>
</reference>
<dbReference type="GO" id="GO:0003676">
    <property type="term" value="F:nucleic acid binding"/>
    <property type="evidence" value="ECO:0007669"/>
    <property type="project" value="InterPro"/>
</dbReference>
<dbReference type="AlphaFoldDB" id="A0A095Z3S1"/>
<dbReference type="RefSeq" id="WP_037328814.1">
    <property type="nucleotide sequence ID" value="NZ_JRMW01000043.1"/>
</dbReference>
<gene>
    <name evidence="2" type="ORF">HMPREF1630_09105</name>
</gene>